<name>A0A850YQ51_9PASS</name>
<evidence type="ECO:0000313" key="3">
    <source>
        <dbReference type="Proteomes" id="UP000629438"/>
    </source>
</evidence>
<protein>
    <submittedName>
        <fullName evidence="2">NU6M oxidoreductase</fullName>
    </submittedName>
</protein>
<gene>
    <name evidence="2" type="primary">Mtnd6_0</name>
    <name evidence="2" type="ORF">TICMUR_R01066</name>
</gene>
<keyword evidence="3" id="KW-1185">Reference proteome</keyword>
<feature type="non-terminal residue" evidence="2">
    <location>
        <position position="1"/>
    </location>
</feature>
<keyword evidence="1" id="KW-0472">Membrane</keyword>
<keyword evidence="1" id="KW-1133">Transmembrane helix</keyword>
<evidence type="ECO:0000256" key="1">
    <source>
        <dbReference type="SAM" id="Phobius"/>
    </source>
</evidence>
<dbReference type="AlphaFoldDB" id="A0A850YQ51"/>
<feature type="transmembrane region" description="Helical" evidence="1">
    <location>
        <begin position="30"/>
        <end position="50"/>
    </location>
</feature>
<accession>A0A850YQ51</accession>
<reference evidence="2" key="1">
    <citation type="submission" date="2019-09" db="EMBL/GenBank/DDBJ databases">
        <title>Bird 10,000 Genomes (B10K) Project - Family phase.</title>
        <authorList>
            <person name="Zhang G."/>
        </authorList>
    </citation>
    <scope>NUCLEOTIDE SEQUENCE</scope>
    <source>
        <strain evidence="2">B10K-DU-012-47</strain>
    </source>
</reference>
<dbReference type="OrthoDB" id="9837654at2759"/>
<evidence type="ECO:0000313" key="2">
    <source>
        <dbReference type="EMBL" id="NWH98528.1"/>
    </source>
</evidence>
<feature type="transmembrane region" description="Helical" evidence="1">
    <location>
        <begin position="57"/>
        <end position="78"/>
    </location>
</feature>
<organism evidence="2 3">
    <name type="scientific">Tichodroma muraria</name>
    <dbReference type="NCBI Taxonomy" id="237442"/>
    <lineage>
        <taxon>Eukaryota</taxon>
        <taxon>Metazoa</taxon>
        <taxon>Chordata</taxon>
        <taxon>Craniata</taxon>
        <taxon>Vertebrata</taxon>
        <taxon>Euteleostomi</taxon>
        <taxon>Archelosauria</taxon>
        <taxon>Archosauria</taxon>
        <taxon>Dinosauria</taxon>
        <taxon>Saurischia</taxon>
        <taxon>Theropoda</taxon>
        <taxon>Coelurosauria</taxon>
        <taxon>Aves</taxon>
        <taxon>Neognathae</taxon>
        <taxon>Neoaves</taxon>
        <taxon>Telluraves</taxon>
        <taxon>Australaves</taxon>
        <taxon>Passeriformes</taxon>
        <taxon>Sittidae</taxon>
        <taxon>Tichodroma</taxon>
    </lineage>
</organism>
<comment type="caution">
    <text evidence="2">The sequence shown here is derived from an EMBL/GenBank/DDBJ whole genome shotgun (WGS) entry which is preliminary data.</text>
</comment>
<proteinExistence type="predicted"/>
<sequence length="99" mass="11146">MGNFAIFLGAWFILGELVVASNPYYYYYYYYYYYGKVGLILASVAGCGWLRSPGTSFVLLVLFLMYLGRILMGFVYSVSGSGSLSRNMGGLKSCWVWCV</sequence>
<keyword evidence="1" id="KW-0812">Transmembrane</keyword>
<dbReference type="EMBL" id="WAAG01016402">
    <property type="protein sequence ID" value="NWH98528.1"/>
    <property type="molecule type" value="Genomic_DNA"/>
</dbReference>
<feature type="non-terminal residue" evidence="2">
    <location>
        <position position="99"/>
    </location>
</feature>
<dbReference type="Proteomes" id="UP000629438">
    <property type="component" value="Unassembled WGS sequence"/>
</dbReference>